<evidence type="ECO:0000259" key="7">
    <source>
        <dbReference type="Pfam" id="PF10520"/>
    </source>
</evidence>
<dbReference type="Proteomes" id="UP000015354">
    <property type="component" value="Unassembled WGS sequence"/>
</dbReference>
<feature type="transmembrane region" description="Helical" evidence="6">
    <location>
        <begin position="69"/>
        <end position="89"/>
    </location>
</feature>
<accession>S9WAZ2</accession>
<keyword evidence="3 6" id="KW-0812">Transmembrane</keyword>
<comment type="subcellular location">
    <subcellularLocation>
        <location evidence="1">Membrane</location>
        <topology evidence="1">Multi-pass membrane protein</topology>
    </subcellularLocation>
</comment>
<evidence type="ECO:0000313" key="9">
    <source>
        <dbReference type="EMBL" id="EPY36681.1"/>
    </source>
</evidence>
<dbReference type="EMBL" id="ATMH01002473">
    <property type="protein sequence ID" value="EPY33130.1"/>
    <property type="molecule type" value="Genomic_DNA"/>
</dbReference>
<evidence type="ECO:0000256" key="6">
    <source>
        <dbReference type="SAM" id="Phobius"/>
    </source>
</evidence>
<evidence type="ECO:0000256" key="4">
    <source>
        <dbReference type="ARBA" id="ARBA00022989"/>
    </source>
</evidence>
<dbReference type="AlphaFoldDB" id="S9WAZ2"/>
<dbReference type="OrthoDB" id="5103at2759"/>
<evidence type="ECO:0000256" key="5">
    <source>
        <dbReference type="ARBA" id="ARBA00023136"/>
    </source>
</evidence>
<evidence type="ECO:0000313" key="8">
    <source>
        <dbReference type="EMBL" id="EPY33130.1"/>
    </source>
</evidence>
<comment type="similarity">
    <text evidence="2">Belongs to the fatty acid desaturase CarF family.</text>
</comment>
<gene>
    <name evidence="9" type="ORF">STCU_00460</name>
    <name evidence="8" type="ORF">STCU_02473</name>
</gene>
<evidence type="ECO:0000313" key="10">
    <source>
        <dbReference type="Proteomes" id="UP000015354"/>
    </source>
</evidence>
<dbReference type="EMBL" id="ATMH01000460">
    <property type="protein sequence ID" value="EPY36681.1"/>
    <property type="molecule type" value="Genomic_DNA"/>
</dbReference>
<dbReference type="InterPro" id="IPR019547">
    <property type="entry name" value="Lipid_desat"/>
</dbReference>
<evidence type="ECO:0000256" key="3">
    <source>
        <dbReference type="ARBA" id="ARBA00022692"/>
    </source>
</evidence>
<evidence type="ECO:0000256" key="1">
    <source>
        <dbReference type="ARBA" id="ARBA00004141"/>
    </source>
</evidence>
<feature type="domain" description="Lipid desaturase" evidence="7">
    <location>
        <begin position="83"/>
        <end position="264"/>
    </location>
</feature>
<proteinExistence type="inferred from homology"/>
<keyword evidence="5 6" id="KW-0472">Membrane</keyword>
<keyword evidence="4 6" id="KW-1133">Transmembrane helix</keyword>
<reference evidence="8 10" key="1">
    <citation type="journal article" date="2013" name="PLoS ONE">
        <title>Predicting the Proteins of Angomonas deanei, Strigomonas culicis and Their Respective Endosymbionts Reveals New Aspects of the Trypanosomatidae Family.</title>
        <authorList>
            <person name="Motta M.C."/>
            <person name="Martins A.C."/>
            <person name="de Souza S.S."/>
            <person name="Catta-Preta C.M."/>
            <person name="Silva R."/>
            <person name="Klein C.C."/>
            <person name="de Almeida L.G."/>
            <person name="de Lima Cunha O."/>
            <person name="Ciapina L.P."/>
            <person name="Brocchi M."/>
            <person name="Colabardini A.C."/>
            <person name="de Araujo Lima B."/>
            <person name="Machado C.R."/>
            <person name="de Almeida Soares C.M."/>
            <person name="Probst C.M."/>
            <person name="de Menezes C.B."/>
            <person name="Thompson C.E."/>
            <person name="Bartholomeu D.C."/>
            <person name="Gradia D.F."/>
            <person name="Pavoni D.P."/>
            <person name="Grisard E.C."/>
            <person name="Fantinatti-Garboggini F."/>
            <person name="Marchini F.K."/>
            <person name="Rodrigues-Luiz G.F."/>
            <person name="Wagner G."/>
            <person name="Goldman G.H."/>
            <person name="Fietto J.L."/>
            <person name="Elias M.C."/>
            <person name="Goldman M.H."/>
            <person name="Sagot M.F."/>
            <person name="Pereira M."/>
            <person name="Stoco P.H."/>
            <person name="de Mendonca-Neto R.P."/>
            <person name="Teixeira S.M."/>
            <person name="Maciel T.E."/>
            <person name="de Oliveira Mendes T.A."/>
            <person name="Urmenyi T.P."/>
            <person name="de Souza W."/>
            <person name="Schenkman S."/>
            <person name="de Vasconcelos A.T."/>
        </authorList>
    </citation>
    <scope>NUCLEOTIDE SEQUENCE [LARGE SCALE GENOMIC DNA]</scope>
</reference>
<feature type="transmembrane region" description="Helical" evidence="6">
    <location>
        <begin position="40"/>
        <end position="63"/>
    </location>
</feature>
<dbReference type="GO" id="GO:0016020">
    <property type="term" value="C:membrane"/>
    <property type="evidence" value="ECO:0007669"/>
    <property type="project" value="UniProtKB-SubCell"/>
</dbReference>
<sequence>MSANPTTTAPSGGEADLSVRKANAQKLAAGYTKTKRFCECCYLSLATFLWLSNCVATGRYFVFASDAKFTVLIYMPLYIAAAMALADLVSGLAHWGLDTWGTPDTVIFGNFIRSFREHHVDQTAMCKHDFIETNADTTLPLLPVLIGQFVLLRMANHSGNGYSVNLHRDNVGIHVFLNTLALFVAFTNEIHKWSHQFKQAPLVRSMMGYGLLLSPVAHRKHHKDPYDCSYCITTGWLNPPLDAIRFWRGLEFVVSALTGAVPRANDQSMLGK</sequence>
<dbReference type="UniPathway" id="UPA00199"/>
<keyword evidence="10" id="KW-1185">Reference proteome</keyword>
<reference evidence="8" key="2">
    <citation type="submission" date="2013-03" db="EMBL/GenBank/DDBJ databases">
        <authorList>
            <person name="Motta M.C.M."/>
            <person name="Martins A.C.A."/>
            <person name="Preta C.M.C.C."/>
            <person name="Silva R."/>
            <person name="de Souza S.S."/>
            <person name="Klein C.C."/>
            <person name="de Almeida L.G.P."/>
            <person name="Cunha O.L."/>
            <person name="Colabardini A.C."/>
            <person name="Lima B.A."/>
            <person name="Machado C.R."/>
            <person name="Soares C.M.A."/>
            <person name="de Menezes C.B.A."/>
            <person name="Bartolomeu D.C."/>
            <person name="Grisard E.C."/>
            <person name="Fantinatti-Garboggini F."/>
            <person name="Rodrigues-Luiz G.F."/>
            <person name="Wagner G."/>
            <person name="Goldman G.H."/>
            <person name="Fietto J.L.R."/>
            <person name="Ciapina L.P."/>
            <person name="Brocchi M."/>
            <person name="Elias M.C."/>
            <person name="Goldman M.H.S."/>
            <person name="Sagot M.-F."/>
            <person name="Pereira M."/>
            <person name="Stoco P.H."/>
            <person name="Teixeira S.M.R."/>
            <person name="de Mendonca-Neto R.P."/>
            <person name="Maciel T.E.F."/>
            <person name="Mendes T.A.O."/>
            <person name="Urmenyi T.P."/>
            <person name="Teixeira M.M.G."/>
            <person name="de Camargo E.F.P."/>
            <person name="de Sousa W."/>
            <person name="Schenkman S."/>
            <person name="de Vasconcelos A.T.R."/>
        </authorList>
    </citation>
    <scope>NUCLEOTIDE SEQUENCE</scope>
</reference>
<dbReference type="InterPro" id="IPR053335">
    <property type="entry name" value="Fatty_acid_desaturase_CarF"/>
</dbReference>
<dbReference type="PANTHER" id="PTHR48230">
    <property type="match status" value="1"/>
</dbReference>
<evidence type="ECO:0000256" key="2">
    <source>
        <dbReference type="ARBA" id="ARBA00007620"/>
    </source>
</evidence>
<name>S9WAZ2_9TRYP</name>
<dbReference type="Pfam" id="PF10520">
    <property type="entry name" value="Lipid_desat"/>
    <property type="match status" value="1"/>
</dbReference>
<protein>
    <submittedName>
        <fullName evidence="8">Ubiquitin-conjugating enzyme E2 variant</fullName>
    </submittedName>
</protein>
<comment type="caution">
    <text evidence="8">The sequence shown here is derived from an EMBL/GenBank/DDBJ whole genome shotgun (WGS) entry which is preliminary data.</text>
</comment>
<dbReference type="PANTHER" id="PTHR48230:SF1">
    <property type="entry name" value="LIPID DESATURASE DOMAIN-CONTAINING PROTEIN"/>
    <property type="match status" value="1"/>
</dbReference>
<dbReference type="GO" id="GO:0006631">
    <property type="term" value="P:fatty acid metabolic process"/>
    <property type="evidence" value="ECO:0007669"/>
    <property type="project" value="UniProtKB-UniPathway"/>
</dbReference>
<organism evidence="8 10">
    <name type="scientific">Strigomonas culicis</name>
    <dbReference type="NCBI Taxonomy" id="28005"/>
    <lineage>
        <taxon>Eukaryota</taxon>
        <taxon>Discoba</taxon>
        <taxon>Euglenozoa</taxon>
        <taxon>Kinetoplastea</taxon>
        <taxon>Metakinetoplastina</taxon>
        <taxon>Trypanosomatida</taxon>
        <taxon>Trypanosomatidae</taxon>
        <taxon>Strigomonadinae</taxon>
        <taxon>Strigomonas</taxon>
    </lineage>
</organism>